<sequence length="96" mass="11387">MMMMKLMIQRSHLREKQIKGNRRSQRKDKRSQKQGMLRTQVDNPDTPSQEKQIKENRKSRRQGMRSQKQKKDSSITDGGKADATPESRKKMRQTKD</sequence>
<feature type="compositionally biased region" description="Basic residues" evidence="1">
    <location>
        <begin position="19"/>
        <end position="32"/>
    </location>
</feature>
<gene>
    <name evidence="3" type="primary">LOC108829643</name>
</gene>
<evidence type="ECO:0000256" key="1">
    <source>
        <dbReference type="SAM" id="MobiDB-lite"/>
    </source>
</evidence>
<proteinExistence type="predicted"/>
<name>A0A6J0LEZ9_RAPSA</name>
<feature type="compositionally biased region" description="Basic and acidic residues" evidence="1">
    <location>
        <begin position="69"/>
        <end position="96"/>
    </location>
</feature>
<evidence type="ECO:0000313" key="2">
    <source>
        <dbReference type="Proteomes" id="UP000504610"/>
    </source>
</evidence>
<reference evidence="2" key="1">
    <citation type="journal article" date="2019" name="Database">
        <title>The radish genome database (RadishGD): an integrated information resource for radish genomics.</title>
        <authorList>
            <person name="Yu H.J."/>
            <person name="Baek S."/>
            <person name="Lee Y.J."/>
            <person name="Cho A."/>
            <person name="Mun J.H."/>
        </authorList>
    </citation>
    <scope>NUCLEOTIDE SEQUENCE [LARGE SCALE GENOMIC DNA]</scope>
    <source>
        <strain evidence="2">cv. WK10039</strain>
    </source>
</reference>
<dbReference type="Proteomes" id="UP000504610">
    <property type="component" value="Chromosome 8"/>
</dbReference>
<organism evidence="2 3">
    <name type="scientific">Raphanus sativus</name>
    <name type="common">Radish</name>
    <name type="synonym">Raphanus raphanistrum var. sativus</name>
    <dbReference type="NCBI Taxonomy" id="3726"/>
    <lineage>
        <taxon>Eukaryota</taxon>
        <taxon>Viridiplantae</taxon>
        <taxon>Streptophyta</taxon>
        <taxon>Embryophyta</taxon>
        <taxon>Tracheophyta</taxon>
        <taxon>Spermatophyta</taxon>
        <taxon>Magnoliopsida</taxon>
        <taxon>eudicotyledons</taxon>
        <taxon>Gunneridae</taxon>
        <taxon>Pentapetalae</taxon>
        <taxon>rosids</taxon>
        <taxon>malvids</taxon>
        <taxon>Brassicales</taxon>
        <taxon>Brassicaceae</taxon>
        <taxon>Brassiceae</taxon>
        <taxon>Raphanus</taxon>
    </lineage>
</organism>
<dbReference type="GeneID" id="108829643"/>
<feature type="compositionally biased region" description="Polar residues" evidence="1">
    <location>
        <begin position="40"/>
        <end position="50"/>
    </location>
</feature>
<accession>A0A6J0LEZ9</accession>
<reference evidence="3" key="2">
    <citation type="submission" date="2025-08" db="UniProtKB">
        <authorList>
            <consortium name="RefSeq"/>
        </authorList>
    </citation>
    <scope>IDENTIFICATION</scope>
    <source>
        <tissue evidence="3">Leaf</tissue>
    </source>
</reference>
<dbReference type="RefSeq" id="XP_018458765.1">
    <property type="nucleotide sequence ID" value="XM_018603263.2"/>
</dbReference>
<keyword evidence="2" id="KW-1185">Reference proteome</keyword>
<protein>
    <submittedName>
        <fullName evidence="3">Uncharacterized protein LOC108829643 isoform X2</fullName>
    </submittedName>
</protein>
<evidence type="ECO:0000313" key="3">
    <source>
        <dbReference type="RefSeq" id="XP_018458765.1"/>
    </source>
</evidence>
<feature type="region of interest" description="Disordered" evidence="1">
    <location>
        <begin position="1"/>
        <end position="96"/>
    </location>
</feature>
<dbReference type="AlphaFoldDB" id="A0A6J0LEZ9"/>